<keyword evidence="3" id="KW-1185">Reference proteome</keyword>
<dbReference type="InterPro" id="IPR000073">
    <property type="entry name" value="AB_hydrolase_1"/>
</dbReference>
<dbReference type="EMBL" id="JANLCJ010000009">
    <property type="protein sequence ID" value="MCS5735902.1"/>
    <property type="molecule type" value="Genomic_DNA"/>
</dbReference>
<gene>
    <name evidence="2" type="ORF">N1032_19360</name>
</gene>
<evidence type="ECO:0000313" key="2">
    <source>
        <dbReference type="EMBL" id="MCS5735902.1"/>
    </source>
</evidence>
<dbReference type="PANTHER" id="PTHR37017">
    <property type="entry name" value="AB HYDROLASE-1 DOMAIN-CONTAINING PROTEIN-RELATED"/>
    <property type="match status" value="1"/>
</dbReference>
<keyword evidence="2" id="KW-0378">Hydrolase</keyword>
<evidence type="ECO:0000259" key="1">
    <source>
        <dbReference type="Pfam" id="PF12697"/>
    </source>
</evidence>
<protein>
    <submittedName>
        <fullName evidence="2">Alpha/beta hydrolase</fullName>
    </submittedName>
</protein>
<dbReference type="RefSeq" id="WP_259541196.1">
    <property type="nucleotide sequence ID" value="NZ_JANLCJ010000009.1"/>
</dbReference>
<dbReference type="Gene3D" id="3.40.50.1820">
    <property type="entry name" value="alpha/beta hydrolase"/>
    <property type="match status" value="1"/>
</dbReference>
<dbReference type="InterPro" id="IPR052897">
    <property type="entry name" value="Sec-Metab_Biosynth_Hydrolase"/>
</dbReference>
<dbReference type="InterPro" id="IPR029058">
    <property type="entry name" value="AB_hydrolase_fold"/>
</dbReference>
<sequence>MIDDGSAPPTVVLVHGAFADGGSWARVAALLVAQGIGVLVPAVPLRGIASDSAYLASVLSNIHGPVLAVGHSYGGAVITNAASRAPNVIGLVYVAGFAPDEGESIRDVEAMSRDSAVGPALLRRGHLTGCGEGTDVELFVEPTSFHRLFAADLTPAHAAVLAASQRPLAESAVAEKARTAAWRTLPSWAVVATADRLAGTDVIRSMARRAGAEIVELEGSHAIMISQPRRVAEVILAAVKSVTP</sequence>
<dbReference type="PANTHER" id="PTHR37017:SF11">
    <property type="entry name" value="ESTERASE_LIPASE_THIOESTERASE DOMAIN-CONTAINING PROTEIN"/>
    <property type="match status" value="1"/>
</dbReference>
<comment type="caution">
    <text evidence="2">The sequence shown here is derived from an EMBL/GenBank/DDBJ whole genome shotgun (WGS) entry which is preliminary data.</text>
</comment>
<organism evidence="2 3">
    <name type="scientific">Herbiconiux daphne</name>
    <dbReference type="NCBI Taxonomy" id="2970914"/>
    <lineage>
        <taxon>Bacteria</taxon>
        <taxon>Bacillati</taxon>
        <taxon>Actinomycetota</taxon>
        <taxon>Actinomycetes</taxon>
        <taxon>Micrococcales</taxon>
        <taxon>Microbacteriaceae</taxon>
        <taxon>Herbiconiux</taxon>
    </lineage>
</organism>
<proteinExistence type="predicted"/>
<dbReference type="Pfam" id="PF12697">
    <property type="entry name" value="Abhydrolase_6"/>
    <property type="match status" value="1"/>
</dbReference>
<dbReference type="Proteomes" id="UP001165586">
    <property type="component" value="Unassembled WGS sequence"/>
</dbReference>
<name>A0ABT2H7M0_9MICO</name>
<dbReference type="GO" id="GO:0016787">
    <property type="term" value="F:hydrolase activity"/>
    <property type="evidence" value="ECO:0007669"/>
    <property type="project" value="UniProtKB-KW"/>
</dbReference>
<dbReference type="SUPFAM" id="SSF53474">
    <property type="entry name" value="alpha/beta-Hydrolases"/>
    <property type="match status" value="1"/>
</dbReference>
<evidence type="ECO:0000313" key="3">
    <source>
        <dbReference type="Proteomes" id="UP001165586"/>
    </source>
</evidence>
<feature type="domain" description="AB hydrolase-1" evidence="1">
    <location>
        <begin position="11"/>
        <end position="234"/>
    </location>
</feature>
<accession>A0ABT2H7M0</accession>
<reference evidence="2" key="1">
    <citation type="submission" date="2022-08" db="EMBL/GenBank/DDBJ databases">
        <authorList>
            <person name="Deng Y."/>
            <person name="Han X.-F."/>
            <person name="Zhang Y.-Q."/>
        </authorList>
    </citation>
    <scope>NUCLEOTIDE SEQUENCE</scope>
    <source>
        <strain evidence="2">CPCC 203386</strain>
    </source>
</reference>